<feature type="compositionally biased region" description="Polar residues" evidence="10">
    <location>
        <begin position="818"/>
        <end position="835"/>
    </location>
</feature>
<dbReference type="InterPro" id="IPR000531">
    <property type="entry name" value="Beta-barrel_TonB"/>
</dbReference>
<accession>A0ABV5CEQ5</accession>
<dbReference type="Proteomes" id="UP001580928">
    <property type="component" value="Unassembled WGS sequence"/>
</dbReference>
<keyword evidence="5 9" id="KW-0798">TonB box</keyword>
<keyword evidence="2 8" id="KW-0813">Transport</keyword>
<organism evidence="13 14">
    <name type="scientific">Albibacterium profundi</name>
    <dbReference type="NCBI Taxonomy" id="3134906"/>
    <lineage>
        <taxon>Bacteria</taxon>
        <taxon>Pseudomonadati</taxon>
        <taxon>Bacteroidota</taxon>
        <taxon>Sphingobacteriia</taxon>
        <taxon>Sphingobacteriales</taxon>
        <taxon>Sphingobacteriaceae</taxon>
        <taxon>Albibacterium</taxon>
    </lineage>
</organism>
<evidence type="ECO:0000256" key="1">
    <source>
        <dbReference type="ARBA" id="ARBA00004571"/>
    </source>
</evidence>
<reference evidence="13 14" key="1">
    <citation type="submission" date="2024-04" db="EMBL/GenBank/DDBJ databases">
        <title>Albibacterium profundi sp. nov., isolated from sediment of the Challenger Deep of Mariana Trench.</title>
        <authorList>
            <person name="Wang Y."/>
        </authorList>
    </citation>
    <scope>NUCLEOTIDE SEQUENCE [LARGE SCALE GENOMIC DNA]</scope>
    <source>
        <strain evidence="13 14">RHL897</strain>
    </source>
</reference>
<dbReference type="InterPro" id="IPR023996">
    <property type="entry name" value="TonB-dep_OMP_SusC/RagA"/>
</dbReference>
<evidence type="ECO:0000256" key="3">
    <source>
        <dbReference type="ARBA" id="ARBA00022452"/>
    </source>
</evidence>
<dbReference type="InterPro" id="IPR012910">
    <property type="entry name" value="Plug_dom"/>
</dbReference>
<dbReference type="EMBL" id="JBBVGT010000002">
    <property type="protein sequence ID" value="MFB5945981.1"/>
    <property type="molecule type" value="Genomic_DNA"/>
</dbReference>
<keyword evidence="6 8" id="KW-0472">Membrane</keyword>
<sequence>MNCKTICVRNLIYILITLFCGLSTRLYAQEGEQQDEPGIVDSVLLQKPDSIILHLKEQSSSLTALGALRGNPKLYVAENGNIGTPSQAIIRGVSSINLPASIQVYVDGIPLRYSRSLPSFLSNYDPDRLIFLNPQDIANVHVIGGANDYPILGGRGANGAVYLETERGEFGGTKLDVSVNHGFSQYDYTIPRFGSEALKAYLWERMAADGLSYDERSAHPIFDPNAAETNNETDWLKDIRQTGTYKDYHVKLKGGDGDANYLFSLGYTDKDGTIKNNEMQRVGLRFNLDYRLSQKIEIVNNLSYTNSWGRFSEYGSNYSIHPIYVAAAKAPFFSPNYYDQEGVRTGLMAGVDTLGFSNPNALVNNMENSNRYNRIDGLMGLRWNLADDWKLTANLSVNYTNLIERQYRPALGIAPDEYRIRQNAERSSSEFGLIGDVKAVKTGDLTDQIAYKASLMASIDTYEEKSMYGRKVNAGTDDYETLKQGIVDSASNTKFKSNLMTFIAQGELKLSNRAYLSAFVNLQGTSNFGSQGRWNVYPGATVSVNLLEENQPTAWAIDVAYSRTGNHDLRGFYHYNLYYPVNYFGYGGAYFGNAKNENIRPEKTDTYEAGSTLSLLNNRISLRAGYYYKQTNDLITYRSAPNELGLGVSVENSGSVINQGIEVSLISKLIQKKDLRWDLNVNVSTLKNSVESLANGSIERTFGNVTGIAMEGESIGSFYGYKISGVFESDEAVNLMKADGTPYMAGDYIVEDVNNDQKINALDRQVIGSPLPTLFGNLFTQLSYKELGLSAQLSFASGQDIYNRFDQQMHSMKDYANQNPDVSQRWKSSTETGNGLSRAALDDPSNNTAASDLWIEDGSYLKLKSLTVHYDIAKITGSKAFKNIKLYATAENLWTLTDYSGFDPEISNFTDPLLRNIDFGAPPLGRTYIFGVKATF</sequence>
<feature type="domain" description="TonB-dependent receptor plug" evidence="12">
    <location>
        <begin position="60"/>
        <end position="159"/>
    </location>
</feature>
<evidence type="ECO:0000313" key="13">
    <source>
        <dbReference type="EMBL" id="MFB5945981.1"/>
    </source>
</evidence>
<dbReference type="InterPro" id="IPR037066">
    <property type="entry name" value="Plug_dom_sf"/>
</dbReference>
<comment type="subcellular location">
    <subcellularLocation>
        <location evidence="1 8">Cell outer membrane</location>
        <topology evidence="1 8">Multi-pass membrane protein</topology>
    </subcellularLocation>
</comment>
<evidence type="ECO:0000256" key="6">
    <source>
        <dbReference type="ARBA" id="ARBA00023136"/>
    </source>
</evidence>
<dbReference type="InterPro" id="IPR039426">
    <property type="entry name" value="TonB-dep_rcpt-like"/>
</dbReference>
<dbReference type="Gene3D" id="2.170.130.10">
    <property type="entry name" value="TonB-dependent receptor, plug domain"/>
    <property type="match status" value="1"/>
</dbReference>
<keyword evidence="4 8" id="KW-0812">Transmembrane</keyword>
<proteinExistence type="inferred from homology"/>
<dbReference type="Gene3D" id="2.40.170.20">
    <property type="entry name" value="TonB-dependent receptor, beta-barrel domain"/>
    <property type="match status" value="1"/>
</dbReference>
<dbReference type="NCBIfam" id="TIGR04056">
    <property type="entry name" value="OMP_RagA_SusC"/>
    <property type="match status" value="1"/>
</dbReference>
<evidence type="ECO:0000256" key="5">
    <source>
        <dbReference type="ARBA" id="ARBA00023077"/>
    </source>
</evidence>
<feature type="region of interest" description="Disordered" evidence="10">
    <location>
        <begin position="818"/>
        <end position="845"/>
    </location>
</feature>
<evidence type="ECO:0000256" key="2">
    <source>
        <dbReference type="ARBA" id="ARBA00022448"/>
    </source>
</evidence>
<evidence type="ECO:0000256" key="9">
    <source>
        <dbReference type="RuleBase" id="RU003357"/>
    </source>
</evidence>
<evidence type="ECO:0000256" key="10">
    <source>
        <dbReference type="SAM" id="MobiDB-lite"/>
    </source>
</evidence>
<protein>
    <submittedName>
        <fullName evidence="13">SusC/RagA family TonB-linked outer membrane protein</fullName>
    </submittedName>
</protein>
<dbReference type="InterPro" id="IPR036942">
    <property type="entry name" value="Beta-barrel_TonB_sf"/>
</dbReference>
<comment type="caution">
    <text evidence="13">The sequence shown here is derived from an EMBL/GenBank/DDBJ whole genome shotgun (WGS) entry which is preliminary data.</text>
</comment>
<dbReference type="SUPFAM" id="SSF56935">
    <property type="entry name" value="Porins"/>
    <property type="match status" value="1"/>
</dbReference>
<evidence type="ECO:0000256" key="8">
    <source>
        <dbReference type="PROSITE-ProRule" id="PRU01360"/>
    </source>
</evidence>
<keyword evidence="7 8" id="KW-0998">Cell outer membrane</keyword>
<evidence type="ECO:0000259" key="12">
    <source>
        <dbReference type="Pfam" id="PF07715"/>
    </source>
</evidence>
<name>A0ABV5CEQ5_9SPHI</name>
<evidence type="ECO:0000313" key="14">
    <source>
        <dbReference type="Proteomes" id="UP001580928"/>
    </source>
</evidence>
<evidence type="ECO:0000259" key="11">
    <source>
        <dbReference type="Pfam" id="PF00593"/>
    </source>
</evidence>
<gene>
    <name evidence="13" type="ORF">WKR92_09060</name>
</gene>
<keyword evidence="3 8" id="KW-1134">Transmembrane beta strand</keyword>
<feature type="domain" description="TonB-dependent receptor-like beta-barrel" evidence="11">
    <location>
        <begin position="355"/>
        <end position="893"/>
    </location>
</feature>
<dbReference type="PROSITE" id="PS52016">
    <property type="entry name" value="TONB_DEPENDENT_REC_3"/>
    <property type="match status" value="1"/>
</dbReference>
<keyword evidence="14" id="KW-1185">Reference proteome</keyword>
<comment type="similarity">
    <text evidence="8 9">Belongs to the TonB-dependent receptor family.</text>
</comment>
<evidence type="ECO:0000256" key="7">
    <source>
        <dbReference type="ARBA" id="ARBA00023237"/>
    </source>
</evidence>
<dbReference type="RefSeq" id="WP_375557510.1">
    <property type="nucleotide sequence ID" value="NZ_JBBVGT010000002.1"/>
</dbReference>
<dbReference type="Pfam" id="PF07715">
    <property type="entry name" value="Plug"/>
    <property type="match status" value="1"/>
</dbReference>
<dbReference type="Pfam" id="PF00593">
    <property type="entry name" value="TonB_dep_Rec_b-barrel"/>
    <property type="match status" value="1"/>
</dbReference>
<evidence type="ECO:0000256" key="4">
    <source>
        <dbReference type="ARBA" id="ARBA00022692"/>
    </source>
</evidence>